<dbReference type="InterPro" id="IPR028995">
    <property type="entry name" value="Glyco_hydro_57/38_cen_sf"/>
</dbReference>
<protein>
    <recommendedName>
        <fullName evidence="12">Alpha-mannosidase</fullName>
        <ecNumber evidence="12">3.2.1.-</ecNumber>
    </recommendedName>
</protein>
<evidence type="ECO:0000256" key="2">
    <source>
        <dbReference type="ARBA" id="ARBA00004371"/>
    </source>
</evidence>
<evidence type="ECO:0000256" key="6">
    <source>
        <dbReference type="ARBA" id="ARBA00022801"/>
    </source>
</evidence>
<keyword evidence="8" id="KW-1015">Disulfide bond</keyword>
<dbReference type="FunFam" id="3.20.110.10:FF:000001">
    <property type="entry name" value="Alpha-mannosidase"/>
    <property type="match status" value="1"/>
</dbReference>
<dbReference type="Gene3D" id="2.70.98.30">
    <property type="entry name" value="Golgi alpha-mannosidase II, domain 4"/>
    <property type="match status" value="1"/>
</dbReference>
<dbReference type="InterPro" id="IPR015341">
    <property type="entry name" value="Glyco_hydro_38_cen"/>
</dbReference>
<dbReference type="Gene3D" id="2.60.40.1180">
    <property type="entry name" value="Golgi alpha-mannosidase II"/>
    <property type="match status" value="1"/>
</dbReference>
<dbReference type="Proteomes" id="UP000719412">
    <property type="component" value="Unassembled WGS sequence"/>
</dbReference>
<evidence type="ECO:0000256" key="10">
    <source>
        <dbReference type="ARBA" id="ARBA00023228"/>
    </source>
</evidence>
<proteinExistence type="inferred from homology"/>
<organism evidence="14 15">
    <name type="scientific">Tenebrio molitor</name>
    <name type="common">Yellow mealworm beetle</name>
    <dbReference type="NCBI Taxonomy" id="7067"/>
    <lineage>
        <taxon>Eukaryota</taxon>
        <taxon>Metazoa</taxon>
        <taxon>Ecdysozoa</taxon>
        <taxon>Arthropoda</taxon>
        <taxon>Hexapoda</taxon>
        <taxon>Insecta</taxon>
        <taxon>Pterygota</taxon>
        <taxon>Neoptera</taxon>
        <taxon>Endopterygota</taxon>
        <taxon>Coleoptera</taxon>
        <taxon>Polyphaga</taxon>
        <taxon>Cucujiformia</taxon>
        <taxon>Tenebrionidae</taxon>
        <taxon>Tenebrio</taxon>
    </lineage>
</organism>
<dbReference type="GO" id="GO:0004559">
    <property type="term" value="F:alpha-mannosidase activity"/>
    <property type="evidence" value="ECO:0007669"/>
    <property type="project" value="UniProtKB-EC"/>
</dbReference>
<dbReference type="Pfam" id="PF01074">
    <property type="entry name" value="Glyco_hydro_38N"/>
    <property type="match status" value="1"/>
</dbReference>
<dbReference type="InterPro" id="IPR011330">
    <property type="entry name" value="Glyco_hydro/deAcase_b/a-brl"/>
</dbReference>
<dbReference type="InterPro" id="IPR050843">
    <property type="entry name" value="Glycosyl_Hydrlase_38"/>
</dbReference>
<dbReference type="GO" id="GO:0005764">
    <property type="term" value="C:lysosome"/>
    <property type="evidence" value="ECO:0007669"/>
    <property type="project" value="UniProtKB-SubCell"/>
</dbReference>
<evidence type="ECO:0000256" key="4">
    <source>
        <dbReference type="ARBA" id="ARBA00022723"/>
    </source>
</evidence>
<dbReference type="Gene3D" id="3.20.110.10">
    <property type="entry name" value="Glycoside hydrolase 38, N terminal domain"/>
    <property type="match status" value="1"/>
</dbReference>
<keyword evidence="6 12" id="KW-0378">Hydrolase</keyword>
<dbReference type="GO" id="GO:0006013">
    <property type="term" value="P:mannose metabolic process"/>
    <property type="evidence" value="ECO:0007669"/>
    <property type="project" value="InterPro"/>
</dbReference>
<evidence type="ECO:0000313" key="15">
    <source>
        <dbReference type="Proteomes" id="UP000719412"/>
    </source>
</evidence>
<keyword evidence="7 12" id="KW-0862">Zinc</keyword>
<dbReference type="InterPro" id="IPR027291">
    <property type="entry name" value="Glyco_hydro_38_N_sf"/>
</dbReference>
<dbReference type="Pfam" id="PF17677">
    <property type="entry name" value="Glyco_hydro38C2"/>
    <property type="match status" value="1"/>
</dbReference>
<dbReference type="InterPro" id="IPR037094">
    <property type="entry name" value="Glyco_hydro_38_cen_sf"/>
</dbReference>
<comment type="catalytic activity">
    <reaction evidence="1">
        <text>Hydrolysis of terminal, non-reducing alpha-D-mannose residues in alpha-D-mannosides.</text>
        <dbReference type="EC" id="3.2.1.24"/>
    </reaction>
</comment>
<keyword evidence="15" id="KW-1185">Reference proteome</keyword>
<dbReference type="CDD" id="cd10810">
    <property type="entry name" value="GH38N_AMII_LAM_like"/>
    <property type="match status" value="1"/>
</dbReference>
<comment type="similarity">
    <text evidence="3 12">Belongs to the glycosyl hydrolase 38 family.</text>
</comment>
<dbReference type="InterPro" id="IPR048534">
    <property type="entry name" value="Man2a1-like_dom"/>
</dbReference>
<keyword evidence="4 12" id="KW-0479">Metal-binding</keyword>
<reference evidence="14" key="1">
    <citation type="journal article" date="2020" name="J Insects Food Feed">
        <title>The yellow mealworm (Tenebrio molitor) genome: a resource for the emerging insects as food and feed industry.</title>
        <authorList>
            <person name="Eriksson T."/>
            <person name="Andere A."/>
            <person name="Kelstrup H."/>
            <person name="Emery V."/>
            <person name="Picard C."/>
        </authorList>
    </citation>
    <scope>NUCLEOTIDE SEQUENCE</scope>
    <source>
        <strain evidence="14">Stoneville</strain>
        <tissue evidence="14">Whole head</tissue>
    </source>
</reference>
<dbReference type="FunFam" id="2.70.98.30:FF:000003">
    <property type="entry name" value="Alpha-mannosidase"/>
    <property type="match status" value="1"/>
</dbReference>
<dbReference type="SUPFAM" id="SSF88713">
    <property type="entry name" value="Glycoside hydrolase/deacetylase"/>
    <property type="match status" value="1"/>
</dbReference>
<dbReference type="InterPro" id="IPR041147">
    <property type="entry name" value="GH38_C"/>
</dbReference>
<reference evidence="14" key="2">
    <citation type="submission" date="2021-08" db="EMBL/GenBank/DDBJ databases">
        <authorList>
            <person name="Eriksson T."/>
        </authorList>
    </citation>
    <scope>NUCLEOTIDE SEQUENCE</scope>
    <source>
        <strain evidence="14">Stoneville</strain>
        <tissue evidence="14">Whole head</tissue>
    </source>
</reference>
<dbReference type="PANTHER" id="PTHR11607">
    <property type="entry name" value="ALPHA-MANNOSIDASE"/>
    <property type="match status" value="1"/>
</dbReference>
<dbReference type="EMBL" id="JABDTM020024800">
    <property type="protein sequence ID" value="KAH0813939.1"/>
    <property type="molecule type" value="Genomic_DNA"/>
</dbReference>
<dbReference type="EC" id="3.2.1.-" evidence="12"/>
<feature type="domain" description="Glycoside hydrolase family 38 central" evidence="13">
    <location>
        <begin position="360"/>
        <end position="435"/>
    </location>
</feature>
<dbReference type="SUPFAM" id="SSF88688">
    <property type="entry name" value="Families 57/38 glycoside transferase middle domain"/>
    <property type="match status" value="1"/>
</dbReference>
<comment type="subcellular location">
    <subcellularLocation>
        <location evidence="2">Lysosome</location>
    </subcellularLocation>
</comment>
<dbReference type="InterPro" id="IPR011682">
    <property type="entry name" value="Glyco_hydro_38_C"/>
</dbReference>
<dbReference type="GO" id="GO:0030246">
    <property type="term" value="F:carbohydrate binding"/>
    <property type="evidence" value="ECO:0007669"/>
    <property type="project" value="InterPro"/>
</dbReference>
<evidence type="ECO:0000256" key="7">
    <source>
        <dbReference type="ARBA" id="ARBA00022833"/>
    </source>
</evidence>
<gene>
    <name evidence="14" type="ORF">GEV33_008853</name>
</gene>
<dbReference type="Gene3D" id="2.60.40.1360">
    <property type="match status" value="1"/>
</dbReference>
<keyword evidence="10" id="KW-0458">Lysosome</keyword>
<dbReference type="Pfam" id="PF09261">
    <property type="entry name" value="Alpha-mann_mid"/>
    <property type="match status" value="1"/>
</dbReference>
<comment type="cofactor">
    <cofactor evidence="12">
        <name>Zn(2+)</name>
        <dbReference type="ChEBI" id="CHEBI:29105"/>
    </cofactor>
    <text evidence="12">Binds 1 zinc ion per subunit.</text>
</comment>
<keyword evidence="9" id="KW-0325">Glycoprotein</keyword>
<dbReference type="Pfam" id="PF07748">
    <property type="entry name" value="Glyco_hydro_38C"/>
    <property type="match status" value="1"/>
</dbReference>
<accession>A0A8J6L9T2</accession>
<dbReference type="Pfam" id="PF21260">
    <property type="entry name" value="Laman-like_dom"/>
    <property type="match status" value="1"/>
</dbReference>
<name>A0A8J6L9T2_TENMO</name>
<keyword evidence="11 12" id="KW-0326">Glycosidase</keyword>
<dbReference type="FunFam" id="2.60.40.1180:FF:000018">
    <property type="entry name" value="Alpha-mannosidase"/>
    <property type="match status" value="1"/>
</dbReference>
<evidence type="ECO:0000313" key="14">
    <source>
        <dbReference type="EMBL" id="KAH0813939.1"/>
    </source>
</evidence>
<dbReference type="FunFam" id="1.20.1270.50:FF:000003">
    <property type="entry name" value="Alpha-mannosidase"/>
    <property type="match status" value="1"/>
</dbReference>
<sequence>MKTIWALILAGIYSNLCAGAPVEAPQCGYQSCQPLKDGFVNVHLVPHTHDDVGWLKTVDQYYYGANNTIQNAGVQYILDSVMDELKKDPNRRFIYVETAFFWKWWIHQQDFVKHQVKAFVNSGQLEFIGGGWTMNDEATTHYHSIVDQMTWGLRKLNDSFGECGRPKIGWQIDPFGHSREMASIFAQLGFDGLLLGRIDYEDKVNKFATKTMEMVWKGSDNIDAEIFTGAMYNTYAPPSGFCFDIMCNDEPLVDDKRSPLYNIDRKIDDFFAHLDNMTKVYTTSNVILTMGEDFHYQDAHTWFKNLDKLIYYANQRQENGSKYNLIYSTPSCYVKAVHDANPNLVSKTDDFFPYSSDGNSFWTGYFTSRPTLKRFERQSNNFLQVCKQLYALDDLGPEDWVDLNALREAMGVMQHHDAITGTEKQHVAEDYARILQGGIDECQFIVNSALSEIITGENNTGDNPTPKLPLNSCWWTNVSSCSFSENQDEFVVTVYNPLSRPVTKYVRLPVLGQAYEVQDPAGTSLVVELIPIPEPVLKIPGRQSEAKVELVFKAADLPPLGFKSYSVKKKSGNEILKEEDVTELKSGGVGVVLDPNTGLLQEVILNGQTVKVAQEFLYYEGFVGDNEEPKNRSSGAYIFRPVPDKDAVVVAEKAQVKIFRGTIVAEAQQIFNEWVSQTIRIYDQENLIEFEWLVGPIPNQDANGKEVITRFTTDFATKSTFYTDSNGREMLKRVRNSRPTWNLTLEEPVAGNYYPITSKLSIVDDSRDLQLSLLTDRAQGGSSLKDGQLEMMIHRNCLHDDAFGVGEALDEIAFDKGLVARGSHFLVVGPHTNKTGEISTTAQERDIAQRKVLDAWVLISPAYNDSSYLSQSLFSHTDGKIRDGYGEDGCGRKVVDIPRCDGVGKPLKKPTLDQAAPGLEPGTSRMQSGALGAWPPCSVYRASTAFALGRGESPPTDLDNLRCLRHNPVLLQYSGLPRALPNNVQILTLEPWKGVSFLLRLEHVFEKGEDEVLSQPAVVNLRDLFTPFEITTVQETTLGANQWLEQNNRLQFSTKKNEKRATLVQALDDYQITLNPMQIRTFVIEFKKK</sequence>
<dbReference type="InterPro" id="IPR013780">
    <property type="entry name" value="Glyco_hydro_b"/>
</dbReference>
<evidence type="ECO:0000256" key="3">
    <source>
        <dbReference type="ARBA" id="ARBA00009792"/>
    </source>
</evidence>
<dbReference type="GO" id="GO:0046872">
    <property type="term" value="F:metal ion binding"/>
    <property type="evidence" value="ECO:0007669"/>
    <property type="project" value="UniProtKB-KW"/>
</dbReference>
<evidence type="ECO:0000256" key="8">
    <source>
        <dbReference type="ARBA" id="ARBA00023157"/>
    </source>
</evidence>
<dbReference type="PANTHER" id="PTHR11607:SF3">
    <property type="entry name" value="LYSOSOMAL ALPHA-MANNOSIDASE"/>
    <property type="match status" value="1"/>
</dbReference>
<evidence type="ECO:0000256" key="5">
    <source>
        <dbReference type="ARBA" id="ARBA00022729"/>
    </source>
</evidence>
<dbReference type="SUPFAM" id="SSF74650">
    <property type="entry name" value="Galactose mutarotase-like"/>
    <property type="match status" value="2"/>
</dbReference>
<evidence type="ECO:0000256" key="11">
    <source>
        <dbReference type="ARBA" id="ARBA00023295"/>
    </source>
</evidence>
<evidence type="ECO:0000259" key="13">
    <source>
        <dbReference type="SMART" id="SM00872"/>
    </source>
</evidence>
<dbReference type="FunFam" id="2.60.40.1360:FF:000002">
    <property type="entry name" value="Alpha-mannosidase"/>
    <property type="match status" value="1"/>
</dbReference>
<dbReference type="AlphaFoldDB" id="A0A8J6L9T2"/>
<dbReference type="FunFam" id="1.20.1270.50:FF:000002">
    <property type="entry name" value="Alpha-mannosidase"/>
    <property type="match status" value="1"/>
</dbReference>
<evidence type="ECO:0000256" key="12">
    <source>
        <dbReference type="RuleBase" id="RU361199"/>
    </source>
</evidence>
<dbReference type="InterPro" id="IPR000602">
    <property type="entry name" value="Glyco_hydro_38_N"/>
</dbReference>
<dbReference type="SMART" id="SM00872">
    <property type="entry name" value="Alpha-mann_mid"/>
    <property type="match status" value="1"/>
</dbReference>
<comment type="caution">
    <text evidence="14">The sequence shown here is derived from an EMBL/GenBank/DDBJ whole genome shotgun (WGS) entry which is preliminary data.</text>
</comment>
<feature type="signal peptide" evidence="12">
    <location>
        <begin position="1"/>
        <end position="19"/>
    </location>
</feature>
<evidence type="ECO:0000256" key="1">
    <source>
        <dbReference type="ARBA" id="ARBA00000365"/>
    </source>
</evidence>
<evidence type="ECO:0000256" key="9">
    <source>
        <dbReference type="ARBA" id="ARBA00023180"/>
    </source>
</evidence>
<feature type="chain" id="PRO_5035342723" description="Alpha-mannosidase" evidence="12">
    <location>
        <begin position="20"/>
        <end position="1089"/>
    </location>
</feature>
<dbReference type="InterPro" id="IPR011013">
    <property type="entry name" value="Gal_mutarotase_sf_dom"/>
</dbReference>
<dbReference type="Gene3D" id="1.20.1270.50">
    <property type="entry name" value="Glycoside hydrolase family 38, central domain"/>
    <property type="match status" value="2"/>
</dbReference>
<keyword evidence="5 12" id="KW-0732">Signal</keyword>